<dbReference type="EMBL" id="UZAH01026282">
    <property type="protein sequence ID" value="VDO78270.1"/>
    <property type="molecule type" value="Genomic_DNA"/>
</dbReference>
<dbReference type="WBParaSite" id="HPBE_0000889601-mRNA-1">
    <property type="protein sequence ID" value="HPBE_0000889601-mRNA-1"/>
    <property type="gene ID" value="HPBE_0000889601"/>
</dbReference>
<keyword evidence="3" id="KW-1185">Reference proteome</keyword>
<organism evidence="3 4">
    <name type="scientific">Heligmosomoides polygyrus</name>
    <name type="common">Parasitic roundworm</name>
    <dbReference type="NCBI Taxonomy" id="6339"/>
    <lineage>
        <taxon>Eukaryota</taxon>
        <taxon>Metazoa</taxon>
        <taxon>Ecdysozoa</taxon>
        <taxon>Nematoda</taxon>
        <taxon>Chromadorea</taxon>
        <taxon>Rhabditida</taxon>
        <taxon>Rhabditina</taxon>
        <taxon>Rhabditomorpha</taxon>
        <taxon>Strongyloidea</taxon>
        <taxon>Heligmosomidae</taxon>
        <taxon>Heligmosomoides</taxon>
    </lineage>
</organism>
<accession>A0A3P7XTH2</accession>
<name>A0A183FN59_HELPZ</name>
<evidence type="ECO:0000313" key="2">
    <source>
        <dbReference type="EMBL" id="VDO78270.1"/>
    </source>
</evidence>
<evidence type="ECO:0000313" key="3">
    <source>
        <dbReference type="Proteomes" id="UP000050761"/>
    </source>
</evidence>
<gene>
    <name evidence="2" type="ORF">HPBE_LOCUS8897</name>
</gene>
<accession>A0A183FN59</accession>
<dbReference type="Proteomes" id="UP000050761">
    <property type="component" value="Unassembled WGS sequence"/>
</dbReference>
<feature type="compositionally biased region" description="Basic and acidic residues" evidence="1">
    <location>
        <begin position="1"/>
        <end position="19"/>
    </location>
</feature>
<evidence type="ECO:0000313" key="4">
    <source>
        <dbReference type="WBParaSite" id="HPBE_0000889601-mRNA-1"/>
    </source>
</evidence>
<evidence type="ECO:0000256" key="1">
    <source>
        <dbReference type="SAM" id="MobiDB-lite"/>
    </source>
</evidence>
<reference evidence="2 3" key="1">
    <citation type="submission" date="2018-11" db="EMBL/GenBank/DDBJ databases">
        <authorList>
            <consortium name="Pathogen Informatics"/>
        </authorList>
    </citation>
    <scope>NUCLEOTIDE SEQUENCE [LARGE SCALE GENOMIC DNA]</scope>
</reference>
<sequence length="78" mass="8985">MTREKRLDERRGHHGESDGRPASTILRFTALNLCEQQQQKPVHMDVVDIYAHIGGLVQPVKKPTSEQAEQLQWSSYQE</sequence>
<feature type="region of interest" description="Disordered" evidence="1">
    <location>
        <begin position="1"/>
        <end position="22"/>
    </location>
</feature>
<reference evidence="4" key="2">
    <citation type="submission" date="2019-09" db="UniProtKB">
        <authorList>
            <consortium name="WormBaseParasite"/>
        </authorList>
    </citation>
    <scope>IDENTIFICATION</scope>
</reference>
<proteinExistence type="predicted"/>
<dbReference type="AlphaFoldDB" id="A0A183FN59"/>
<protein>
    <submittedName>
        <fullName evidence="4">Transposase</fullName>
    </submittedName>
</protein>